<dbReference type="GO" id="GO:0043565">
    <property type="term" value="F:sequence-specific DNA binding"/>
    <property type="evidence" value="ECO:0007669"/>
    <property type="project" value="InterPro"/>
</dbReference>
<evidence type="ECO:0000259" key="7">
    <source>
        <dbReference type="Pfam" id="PF11886"/>
    </source>
</evidence>
<evidence type="ECO:0000256" key="5">
    <source>
        <dbReference type="ARBA" id="ARBA00023163"/>
    </source>
</evidence>
<dbReference type="GO" id="GO:0043531">
    <property type="term" value="F:ADP binding"/>
    <property type="evidence" value="ECO:0007669"/>
    <property type="project" value="InterPro"/>
</dbReference>
<reference evidence="9 10" key="1">
    <citation type="journal article" date="2022" name="Nat. Genet.">
        <title>Improved pea reference genome and pan-genome highlight genomic features and evolutionary characteristics.</title>
        <authorList>
            <person name="Yang T."/>
            <person name="Liu R."/>
            <person name="Luo Y."/>
            <person name="Hu S."/>
            <person name="Wang D."/>
            <person name="Wang C."/>
            <person name="Pandey M.K."/>
            <person name="Ge S."/>
            <person name="Xu Q."/>
            <person name="Li N."/>
            <person name="Li G."/>
            <person name="Huang Y."/>
            <person name="Saxena R.K."/>
            <person name="Ji Y."/>
            <person name="Li M."/>
            <person name="Yan X."/>
            <person name="He Y."/>
            <person name="Liu Y."/>
            <person name="Wang X."/>
            <person name="Xiang C."/>
            <person name="Varshney R.K."/>
            <person name="Ding H."/>
            <person name="Gao S."/>
            <person name="Zong X."/>
        </authorList>
    </citation>
    <scope>NUCLEOTIDE SEQUENCE [LARGE SCALE GENOMIC DNA]</scope>
    <source>
        <strain evidence="9 10">cv. Zhongwan 6</strain>
    </source>
</reference>
<dbReference type="Proteomes" id="UP001058974">
    <property type="component" value="Chromosome 5"/>
</dbReference>
<dbReference type="Gene3D" id="1.10.8.430">
    <property type="entry name" value="Helical domain of apoptotic protease-activating factors"/>
    <property type="match status" value="1"/>
</dbReference>
<evidence type="ECO:0000313" key="9">
    <source>
        <dbReference type="EMBL" id="KAI5414215.1"/>
    </source>
</evidence>
<comment type="subcellular location">
    <subcellularLocation>
        <location evidence="1">Nucleus</location>
    </subcellularLocation>
</comment>
<dbReference type="GO" id="GO:0006351">
    <property type="term" value="P:DNA-templated transcription"/>
    <property type="evidence" value="ECO:0007669"/>
    <property type="project" value="InterPro"/>
</dbReference>
<keyword evidence="3" id="KW-0238">DNA-binding</keyword>
<evidence type="ECO:0000259" key="8">
    <source>
        <dbReference type="Pfam" id="PF14144"/>
    </source>
</evidence>
<comment type="caution">
    <text evidence="9">The sequence shown here is derived from an EMBL/GenBank/DDBJ whole genome shotgun (WGS) entry which is preliminary data.</text>
</comment>
<dbReference type="InterPro" id="IPR024283">
    <property type="entry name" value="TOC159_MAD"/>
</dbReference>
<dbReference type="InterPro" id="IPR036388">
    <property type="entry name" value="WH-like_DNA-bd_sf"/>
</dbReference>
<evidence type="ECO:0000256" key="6">
    <source>
        <dbReference type="ARBA" id="ARBA00023242"/>
    </source>
</evidence>
<dbReference type="Pfam" id="PF11886">
    <property type="entry name" value="TOC159_MAD"/>
    <property type="match status" value="1"/>
</dbReference>
<accession>A0A9D5AQ59</accession>
<keyword evidence="5" id="KW-0804">Transcription</keyword>
<dbReference type="EMBL" id="JAMSHJ010000005">
    <property type="protein sequence ID" value="KAI5414215.1"/>
    <property type="molecule type" value="Genomic_DNA"/>
</dbReference>
<dbReference type="AlphaFoldDB" id="A0A9D5AQ59"/>
<dbReference type="PANTHER" id="PTHR45693:SF14">
    <property type="entry name" value="TRANSCRIPTION FACTOR TGA2.2"/>
    <property type="match status" value="1"/>
</dbReference>
<evidence type="ECO:0000256" key="1">
    <source>
        <dbReference type="ARBA" id="ARBA00004123"/>
    </source>
</evidence>
<dbReference type="Gramene" id="Psat05G0837900-T1">
    <property type="protein sequence ID" value="KAI5414215.1"/>
    <property type="gene ID" value="KIW84_058379"/>
</dbReference>
<feature type="domain" description="Translocase of chloroplast 159/132 membrane anchor" evidence="7">
    <location>
        <begin position="111"/>
        <end position="302"/>
    </location>
</feature>
<dbReference type="InterPro" id="IPR042197">
    <property type="entry name" value="Apaf_helical"/>
</dbReference>
<dbReference type="PANTHER" id="PTHR45693">
    <property type="entry name" value="TRANSCRIPTION FACTOR TGA9"/>
    <property type="match status" value="1"/>
</dbReference>
<keyword evidence="2" id="KW-0805">Transcription regulation</keyword>
<name>A0A9D5AQ59_PEA</name>
<dbReference type="GO" id="GO:0005634">
    <property type="term" value="C:nucleus"/>
    <property type="evidence" value="ECO:0007669"/>
    <property type="project" value="UniProtKB-SubCell"/>
</dbReference>
<evidence type="ECO:0000313" key="10">
    <source>
        <dbReference type="Proteomes" id="UP001058974"/>
    </source>
</evidence>
<feature type="domain" description="DOG1" evidence="8">
    <location>
        <begin position="334"/>
        <end position="375"/>
    </location>
</feature>
<keyword evidence="4" id="KW-0010">Activator</keyword>
<protein>
    <submittedName>
        <fullName evidence="9">Uncharacterized protein</fullName>
    </submittedName>
</protein>
<evidence type="ECO:0000256" key="3">
    <source>
        <dbReference type="ARBA" id="ARBA00023125"/>
    </source>
</evidence>
<keyword evidence="6" id="KW-0539">Nucleus</keyword>
<organism evidence="9 10">
    <name type="scientific">Pisum sativum</name>
    <name type="common">Garden pea</name>
    <name type="synonym">Lathyrus oleraceus</name>
    <dbReference type="NCBI Taxonomy" id="3888"/>
    <lineage>
        <taxon>Eukaryota</taxon>
        <taxon>Viridiplantae</taxon>
        <taxon>Streptophyta</taxon>
        <taxon>Embryophyta</taxon>
        <taxon>Tracheophyta</taxon>
        <taxon>Spermatophyta</taxon>
        <taxon>Magnoliopsida</taxon>
        <taxon>eudicotyledons</taxon>
        <taxon>Gunneridae</taxon>
        <taxon>Pentapetalae</taxon>
        <taxon>rosids</taxon>
        <taxon>fabids</taxon>
        <taxon>Fabales</taxon>
        <taxon>Fabaceae</taxon>
        <taxon>Papilionoideae</taxon>
        <taxon>50 kb inversion clade</taxon>
        <taxon>NPAAA clade</taxon>
        <taxon>Hologalegina</taxon>
        <taxon>IRL clade</taxon>
        <taxon>Fabeae</taxon>
        <taxon>Lathyrus</taxon>
    </lineage>
</organism>
<dbReference type="SUPFAM" id="SSF52540">
    <property type="entry name" value="P-loop containing nucleoside triphosphate hydrolases"/>
    <property type="match status" value="1"/>
</dbReference>
<evidence type="ECO:0000256" key="4">
    <source>
        <dbReference type="ARBA" id="ARBA00023159"/>
    </source>
</evidence>
<gene>
    <name evidence="9" type="ORF">KIW84_058379</name>
</gene>
<dbReference type="InterPro" id="IPR025422">
    <property type="entry name" value="TGA_domain"/>
</dbReference>
<proteinExistence type="predicted"/>
<dbReference type="Pfam" id="PF14144">
    <property type="entry name" value="DOG1"/>
    <property type="match status" value="1"/>
</dbReference>
<sequence>MTDKNLVHEIVRGCKGSPLALQVIAGSLCQQPFEKWQNMKEFLQSQSILEFYSTTTNLLCLLQQSLDILEDINQKECFMDMGLFPEDQRIPVTFLIDMWEELHNLDEDGTKAMAIINKFPTAVTVQVTKDKQDFNIHLDSSVAAKHGENGSTMAGFDIQNIGQQLAYIVRGETKFKNFKRNKTAVGVSVTFLGENVSVGVKLEDQIASGKRLVLVGSTGTVRSQNDSAYGANVEVRLREADFPVGQDQSSLSLSLVQWRAKTAVRAGLNNKLSGQINVRTSSSDQLQIALIAIFPVAKAIYKNFWPGGKHSDHAPVASVSSSVLTSTSSNASSSVNSHASNIELHMIIDGLLAHYDEIFRLKGVAAKADVFHLFFRSSELLKLLVSQLEPLTEQQLMGITNLQQSSQQAEDALSQSMAAFTKARVAAAVGVSVNAGGWCCCLVAPDAIPFTIATKYSDAIPFAIAIKYSDVIAAKLP</sequence>
<dbReference type="Gene3D" id="1.10.10.10">
    <property type="entry name" value="Winged helix-like DNA-binding domain superfamily/Winged helix DNA-binding domain"/>
    <property type="match status" value="1"/>
</dbReference>
<keyword evidence="10" id="KW-1185">Reference proteome</keyword>
<dbReference type="InterPro" id="IPR027417">
    <property type="entry name" value="P-loop_NTPase"/>
</dbReference>
<evidence type="ECO:0000256" key="2">
    <source>
        <dbReference type="ARBA" id="ARBA00023015"/>
    </source>
</evidence>